<evidence type="ECO:0000259" key="9">
    <source>
        <dbReference type="PROSITE" id="PS50929"/>
    </source>
</evidence>
<dbReference type="PANTHER" id="PTHR43394">
    <property type="entry name" value="ATP-DEPENDENT PERMEASE MDL1, MITOCHONDRIAL"/>
    <property type="match status" value="1"/>
</dbReference>
<evidence type="ECO:0000256" key="2">
    <source>
        <dbReference type="ARBA" id="ARBA00022692"/>
    </source>
</evidence>
<dbReference type="GO" id="GO:0015421">
    <property type="term" value="F:ABC-type oligopeptide transporter activity"/>
    <property type="evidence" value="ECO:0007669"/>
    <property type="project" value="TreeGrafter"/>
</dbReference>
<dbReference type="PROSITE" id="PS00211">
    <property type="entry name" value="ABC_TRANSPORTER_1"/>
    <property type="match status" value="1"/>
</dbReference>
<dbReference type="OrthoDB" id="9769115at2"/>
<keyword evidence="2 7" id="KW-0812">Transmembrane</keyword>
<evidence type="ECO:0000313" key="11">
    <source>
        <dbReference type="Proteomes" id="UP000232883"/>
    </source>
</evidence>
<dbReference type="Proteomes" id="UP000232883">
    <property type="component" value="Chromosome"/>
</dbReference>
<dbReference type="SMART" id="SM00382">
    <property type="entry name" value="AAA"/>
    <property type="match status" value="1"/>
</dbReference>
<evidence type="ECO:0000256" key="3">
    <source>
        <dbReference type="ARBA" id="ARBA00022741"/>
    </source>
</evidence>
<gene>
    <name evidence="10" type="ORF">CWM47_29860</name>
</gene>
<proteinExistence type="predicted"/>
<feature type="transmembrane region" description="Helical" evidence="7">
    <location>
        <begin position="29"/>
        <end position="50"/>
    </location>
</feature>
<dbReference type="InterPro" id="IPR003593">
    <property type="entry name" value="AAA+_ATPase"/>
</dbReference>
<dbReference type="EMBL" id="CP025096">
    <property type="protein sequence ID" value="AUD05680.1"/>
    <property type="molecule type" value="Genomic_DNA"/>
</dbReference>
<dbReference type="InterPro" id="IPR017871">
    <property type="entry name" value="ABC_transporter-like_CS"/>
</dbReference>
<evidence type="ECO:0000256" key="5">
    <source>
        <dbReference type="ARBA" id="ARBA00022989"/>
    </source>
</evidence>
<reference evidence="10 11" key="1">
    <citation type="submission" date="2017-11" db="EMBL/GenBank/DDBJ databases">
        <title>Taxonomic description and genome sequences of Spirosoma HA7 sp. nov., isolated from pollen microhabitat of Corylus avellana.</title>
        <authorList>
            <person name="Ambika Manirajan B."/>
            <person name="Suarez C."/>
            <person name="Ratering S."/>
            <person name="Geissler-Plaum R."/>
            <person name="Cardinale M."/>
            <person name="Sylvia S."/>
        </authorList>
    </citation>
    <scope>NUCLEOTIDE SEQUENCE [LARGE SCALE GENOMIC DNA]</scope>
    <source>
        <strain evidence="10 11">HA7</strain>
    </source>
</reference>
<accession>A0A2K8Z748</accession>
<evidence type="ECO:0000256" key="6">
    <source>
        <dbReference type="ARBA" id="ARBA00023136"/>
    </source>
</evidence>
<dbReference type="PROSITE" id="PS50893">
    <property type="entry name" value="ABC_TRANSPORTER_2"/>
    <property type="match status" value="1"/>
</dbReference>
<dbReference type="GO" id="GO:0005886">
    <property type="term" value="C:plasma membrane"/>
    <property type="evidence" value="ECO:0007669"/>
    <property type="project" value="UniProtKB-SubCell"/>
</dbReference>
<dbReference type="PROSITE" id="PS50929">
    <property type="entry name" value="ABC_TM1F"/>
    <property type="match status" value="1"/>
</dbReference>
<dbReference type="InterPro" id="IPR039421">
    <property type="entry name" value="Type_1_exporter"/>
</dbReference>
<protein>
    <submittedName>
        <fullName evidence="10">ABC transporter ATP-binding protein</fullName>
    </submittedName>
</protein>
<dbReference type="SUPFAM" id="SSF52540">
    <property type="entry name" value="P-loop containing nucleoside triphosphate hydrolases"/>
    <property type="match status" value="1"/>
</dbReference>
<feature type="transmembrane region" description="Helical" evidence="7">
    <location>
        <begin position="62"/>
        <end position="84"/>
    </location>
</feature>
<feature type="transmembrane region" description="Helical" evidence="7">
    <location>
        <begin position="142"/>
        <end position="161"/>
    </location>
</feature>
<evidence type="ECO:0000313" key="10">
    <source>
        <dbReference type="EMBL" id="AUD05680.1"/>
    </source>
</evidence>
<dbReference type="RefSeq" id="WP_100992233.1">
    <property type="nucleotide sequence ID" value="NZ_CP025096.1"/>
</dbReference>
<dbReference type="PANTHER" id="PTHR43394:SF1">
    <property type="entry name" value="ATP-BINDING CASSETTE SUB-FAMILY B MEMBER 10, MITOCHONDRIAL"/>
    <property type="match status" value="1"/>
</dbReference>
<dbReference type="KEGG" id="spir:CWM47_29860"/>
<dbReference type="AlphaFoldDB" id="A0A2K8Z748"/>
<dbReference type="InterPro" id="IPR036640">
    <property type="entry name" value="ABC1_TM_sf"/>
</dbReference>
<evidence type="ECO:0000256" key="4">
    <source>
        <dbReference type="ARBA" id="ARBA00022840"/>
    </source>
</evidence>
<keyword evidence="3" id="KW-0547">Nucleotide-binding</keyword>
<name>A0A2K8Z748_9BACT</name>
<comment type="subcellular location">
    <subcellularLocation>
        <location evidence="1">Cell membrane</location>
        <topology evidence="1">Multi-pass membrane protein</topology>
    </subcellularLocation>
</comment>
<dbReference type="InterPro" id="IPR003439">
    <property type="entry name" value="ABC_transporter-like_ATP-bd"/>
</dbReference>
<dbReference type="InterPro" id="IPR027417">
    <property type="entry name" value="P-loop_NTPase"/>
</dbReference>
<dbReference type="Gene3D" id="1.20.1560.10">
    <property type="entry name" value="ABC transporter type 1, transmembrane domain"/>
    <property type="match status" value="1"/>
</dbReference>
<dbReference type="GO" id="GO:0016887">
    <property type="term" value="F:ATP hydrolysis activity"/>
    <property type="evidence" value="ECO:0007669"/>
    <property type="project" value="InterPro"/>
</dbReference>
<keyword evidence="4 10" id="KW-0067">ATP-binding</keyword>
<keyword evidence="6 7" id="KW-0472">Membrane</keyword>
<feature type="domain" description="ABC transmembrane type-1" evidence="9">
    <location>
        <begin position="30"/>
        <end position="310"/>
    </location>
</feature>
<feature type="transmembrane region" description="Helical" evidence="7">
    <location>
        <begin position="247"/>
        <end position="275"/>
    </location>
</feature>
<dbReference type="SUPFAM" id="SSF90123">
    <property type="entry name" value="ABC transporter transmembrane region"/>
    <property type="match status" value="1"/>
</dbReference>
<evidence type="ECO:0000256" key="1">
    <source>
        <dbReference type="ARBA" id="ARBA00004651"/>
    </source>
</evidence>
<dbReference type="Gene3D" id="3.40.50.300">
    <property type="entry name" value="P-loop containing nucleotide triphosphate hydrolases"/>
    <property type="match status" value="1"/>
</dbReference>
<feature type="transmembrane region" description="Helical" evidence="7">
    <location>
        <begin position="287"/>
        <end position="309"/>
    </location>
</feature>
<organism evidence="10 11">
    <name type="scientific">Spirosoma pollinicola</name>
    <dbReference type="NCBI Taxonomy" id="2057025"/>
    <lineage>
        <taxon>Bacteria</taxon>
        <taxon>Pseudomonadati</taxon>
        <taxon>Bacteroidota</taxon>
        <taxon>Cytophagia</taxon>
        <taxon>Cytophagales</taxon>
        <taxon>Cytophagaceae</taxon>
        <taxon>Spirosoma</taxon>
    </lineage>
</organism>
<feature type="transmembrane region" description="Helical" evidence="7">
    <location>
        <begin position="167"/>
        <end position="186"/>
    </location>
</feature>
<keyword evidence="5 7" id="KW-1133">Transmembrane helix</keyword>
<dbReference type="InterPro" id="IPR011527">
    <property type="entry name" value="ABC1_TM_dom"/>
</dbReference>
<keyword evidence="11" id="KW-1185">Reference proteome</keyword>
<feature type="domain" description="ABC transporter" evidence="8">
    <location>
        <begin position="341"/>
        <end position="573"/>
    </location>
</feature>
<evidence type="ECO:0000259" key="8">
    <source>
        <dbReference type="PROSITE" id="PS50893"/>
    </source>
</evidence>
<dbReference type="GO" id="GO:0005524">
    <property type="term" value="F:ATP binding"/>
    <property type="evidence" value="ECO:0007669"/>
    <property type="project" value="UniProtKB-KW"/>
</dbReference>
<dbReference type="Pfam" id="PF00664">
    <property type="entry name" value="ABC_membrane"/>
    <property type="match status" value="1"/>
</dbReference>
<dbReference type="Pfam" id="PF00005">
    <property type="entry name" value="ABC_tran"/>
    <property type="match status" value="1"/>
</dbReference>
<sequence>MDTATPRKEAPKKTSSPLLGLLKPYSRMILLLILFALISNGVNLLLPLLISHGIDDYTAGKFVLQTTVIEFLVAALFIFVFTYLQSIVQTYASEQVAKDLRTQLSAKISRQSFAYIQQANPSKLLTNLTSDIDSVKMFVSQAIVSIVSSLCIIIGASILMLNINWPLALAVLAIVPIIGITFYLVLKKVRVLFKRSREVIDWLNKVINESILGSAIIRVLNSQQLEYDKFLAANTEAKDLGLSILRLFAALIPVISFTANMAALTILVLGGHFVITGSMSLGDFTAFNSYLALLIFPIIVIGFMSNVIAQASASYERVNQVLQAPETINTGTVDVSLNGDIELVNVSVSYGEKHVLKDISFSAKAGSRTAIVGPTAAGKSQLLFLLTGLINADSGSVNYDGRPIASYDQETFHRQVGFVFQDSIIFNVNLRENIAFSDTVTDKSLEKAIATAELEGFINALPDKLNTLVSERGSSLSGGQKQRIMLARALALKPKVLLLDDFTARVDTNTEEKILANVLQNYPGLTLLSVTQKIAPVEDYEQIILLMEGEIVAKGTHPELMATSPEYVQIYQSQRSTSQYEVRS</sequence>
<dbReference type="CDD" id="cd18548">
    <property type="entry name" value="ABC_6TM_Tm287_like"/>
    <property type="match status" value="1"/>
</dbReference>
<evidence type="ECO:0000256" key="7">
    <source>
        <dbReference type="SAM" id="Phobius"/>
    </source>
</evidence>